<dbReference type="RefSeq" id="WP_184618829.1">
    <property type="nucleotide sequence ID" value="NZ_JACHEX010000001.1"/>
</dbReference>
<comment type="catalytic activity">
    <reaction evidence="7">
        <text>L-aspartate + L-glutamine + ATP + H2O = L-asparagine + L-glutamate + AMP + diphosphate + H(+)</text>
        <dbReference type="Rhea" id="RHEA:12228"/>
        <dbReference type="ChEBI" id="CHEBI:15377"/>
        <dbReference type="ChEBI" id="CHEBI:15378"/>
        <dbReference type="ChEBI" id="CHEBI:29985"/>
        <dbReference type="ChEBI" id="CHEBI:29991"/>
        <dbReference type="ChEBI" id="CHEBI:30616"/>
        <dbReference type="ChEBI" id="CHEBI:33019"/>
        <dbReference type="ChEBI" id="CHEBI:58048"/>
        <dbReference type="ChEBI" id="CHEBI:58359"/>
        <dbReference type="ChEBI" id="CHEBI:456215"/>
        <dbReference type="EC" id="6.3.5.4"/>
    </reaction>
</comment>
<dbReference type="Pfam" id="PF13537">
    <property type="entry name" value="GATase_7"/>
    <property type="match status" value="1"/>
</dbReference>
<dbReference type="PANTHER" id="PTHR43284:SF1">
    <property type="entry name" value="ASPARAGINE SYNTHETASE"/>
    <property type="match status" value="1"/>
</dbReference>
<keyword evidence="11" id="KW-0436">Ligase</keyword>
<dbReference type="PROSITE" id="PS51278">
    <property type="entry name" value="GATASE_TYPE_2"/>
    <property type="match status" value="1"/>
</dbReference>
<keyword evidence="8" id="KW-0061">Asparagine biosynthesis</keyword>
<dbReference type="Pfam" id="PF00733">
    <property type="entry name" value="Asn_synthase"/>
    <property type="match status" value="1"/>
</dbReference>
<evidence type="ECO:0000256" key="2">
    <source>
        <dbReference type="ARBA" id="ARBA00005752"/>
    </source>
</evidence>
<dbReference type="SUPFAM" id="SSF52402">
    <property type="entry name" value="Adenine nucleotide alpha hydrolases-like"/>
    <property type="match status" value="1"/>
</dbReference>
<evidence type="ECO:0000313" key="12">
    <source>
        <dbReference type="Proteomes" id="UP000555828"/>
    </source>
</evidence>
<keyword evidence="4 9" id="KW-0547">Nucleotide-binding</keyword>
<evidence type="ECO:0000259" key="10">
    <source>
        <dbReference type="PROSITE" id="PS51278"/>
    </source>
</evidence>
<dbReference type="CDD" id="cd01991">
    <property type="entry name" value="Asn_synthase_B_C"/>
    <property type="match status" value="1"/>
</dbReference>
<dbReference type="EMBL" id="JACHEX010000001">
    <property type="protein sequence ID" value="MBB6062107.1"/>
    <property type="molecule type" value="Genomic_DNA"/>
</dbReference>
<accession>A0A841GIA5</accession>
<dbReference type="InterPro" id="IPR017932">
    <property type="entry name" value="GATase_2_dom"/>
</dbReference>
<dbReference type="NCBIfam" id="TIGR01536">
    <property type="entry name" value="asn_synth_AEB"/>
    <property type="match status" value="1"/>
</dbReference>
<evidence type="ECO:0000256" key="1">
    <source>
        <dbReference type="ARBA" id="ARBA00005187"/>
    </source>
</evidence>
<dbReference type="SUPFAM" id="SSF56235">
    <property type="entry name" value="N-terminal nucleophile aminohydrolases (Ntn hydrolases)"/>
    <property type="match status" value="1"/>
</dbReference>
<dbReference type="InterPro" id="IPR014729">
    <property type="entry name" value="Rossmann-like_a/b/a_fold"/>
</dbReference>
<dbReference type="InterPro" id="IPR001962">
    <property type="entry name" value="Asn_synthase"/>
</dbReference>
<keyword evidence="6 8" id="KW-0315">Glutamine amidotransferase</keyword>
<dbReference type="GO" id="GO:0005829">
    <property type="term" value="C:cytosol"/>
    <property type="evidence" value="ECO:0007669"/>
    <property type="project" value="TreeGrafter"/>
</dbReference>
<evidence type="ECO:0000256" key="6">
    <source>
        <dbReference type="ARBA" id="ARBA00022962"/>
    </source>
</evidence>
<evidence type="ECO:0000256" key="7">
    <source>
        <dbReference type="ARBA" id="ARBA00048741"/>
    </source>
</evidence>
<protein>
    <recommendedName>
        <fullName evidence="3">asparagine synthase (glutamine-hydrolyzing)</fullName>
        <ecNumber evidence="3">6.3.5.4</ecNumber>
    </recommendedName>
</protein>
<comment type="pathway">
    <text evidence="1">Amino-acid biosynthesis; L-asparagine biosynthesis; L-asparagine from L-aspartate (L-Gln route): step 1/1.</text>
</comment>
<dbReference type="Proteomes" id="UP000555828">
    <property type="component" value="Unassembled WGS sequence"/>
</dbReference>
<keyword evidence="5 9" id="KW-0067">ATP-binding</keyword>
<dbReference type="Gene3D" id="3.60.20.10">
    <property type="entry name" value="Glutamine Phosphoribosylpyrophosphate, subunit 1, domain 1"/>
    <property type="match status" value="1"/>
</dbReference>
<proteinExistence type="inferred from homology"/>
<dbReference type="CDD" id="cd00712">
    <property type="entry name" value="AsnB"/>
    <property type="match status" value="1"/>
</dbReference>
<dbReference type="Gene3D" id="3.40.50.620">
    <property type="entry name" value="HUPs"/>
    <property type="match status" value="1"/>
</dbReference>
<dbReference type="InterPro" id="IPR051786">
    <property type="entry name" value="ASN_synthetase/amidase"/>
</dbReference>
<reference evidence="11 12" key="1">
    <citation type="submission" date="2020-08" db="EMBL/GenBank/DDBJ databases">
        <title>Genomic Encyclopedia of Type Strains, Phase IV (KMG-IV): sequencing the most valuable type-strain genomes for metagenomic binning, comparative biology and taxonomic classification.</title>
        <authorList>
            <person name="Goeker M."/>
        </authorList>
    </citation>
    <scope>NUCLEOTIDE SEQUENCE [LARGE SCALE GENOMIC DNA]</scope>
    <source>
        <strain evidence="11 12">DSM 13481</strain>
    </source>
</reference>
<dbReference type="PIRSF" id="PIRSF001589">
    <property type="entry name" value="Asn_synthetase_glu-h"/>
    <property type="match status" value="1"/>
</dbReference>
<dbReference type="InterPro" id="IPR033738">
    <property type="entry name" value="AsnB_N"/>
</dbReference>
<dbReference type="GO" id="GO:0006529">
    <property type="term" value="P:asparagine biosynthetic process"/>
    <property type="evidence" value="ECO:0007669"/>
    <property type="project" value="UniProtKB-KW"/>
</dbReference>
<evidence type="ECO:0000256" key="3">
    <source>
        <dbReference type="ARBA" id="ARBA00012737"/>
    </source>
</evidence>
<gene>
    <name evidence="11" type="ORF">HNP65_000529</name>
</gene>
<organism evidence="11 12">
    <name type="scientific">Thermosipho japonicus</name>
    <dbReference type="NCBI Taxonomy" id="90323"/>
    <lineage>
        <taxon>Bacteria</taxon>
        <taxon>Thermotogati</taxon>
        <taxon>Thermotogota</taxon>
        <taxon>Thermotogae</taxon>
        <taxon>Thermotogales</taxon>
        <taxon>Fervidobacteriaceae</taxon>
        <taxon>Thermosipho</taxon>
    </lineage>
</organism>
<evidence type="ECO:0000256" key="4">
    <source>
        <dbReference type="ARBA" id="ARBA00022741"/>
    </source>
</evidence>
<dbReference type="AlphaFoldDB" id="A0A841GIA5"/>
<evidence type="ECO:0000256" key="9">
    <source>
        <dbReference type="PIRSR" id="PIRSR001589-2"/>
    </source>
</evidence>
<evidence type="ECO:0000313" key="11">
    <source>
        <dbReference type="EMBL" id="MBB6062107.1"/>
    </source>
</evidence>
<feature type="domain" description="Glutamine amidotransferase type-2" evidence="10">
    <location>
        <begin position="2"/>
        <end position="213"/>
    </location>
</feature>
<evidence type="ECO:0000256" key="5">
    <source>
        <dbReference type="ARBA" id="ARBA00022840"/>
    </source>
</evidence>
<evidence type="ECO:0000256" key="8">
    <source>
        <dbReference type="PIRSR" id="PIRSR001589-1"/>
    </source>
</evidence>
<feature type="binding site" evidence="9">
    <location>
        <position position="100"/>
    </location>
    <ligand>
        <name>L-glutamine</name>
        <dbReference type="ChEBI" id="CHEBI:58359"/>
    </ligand>
</feature>
<dbReference type="GO" id="GO:0005524">
    <property type="term" value="F:ATP binding"/>
    <property type="evidence" value="ECO:0007669"/>
    <property type="project" value="UniProtKB-KW"/>
</dbReference>
<keyword evidence="12" id="KW-1185">Reference proteome</keyword>
<dbReference type="PANTHER" id="PTHR43284">
    <property type="entry name" value="ASPARAGINE SYNTHETASE (GLUTAMINE-HYDROLYZING)"/>
    <property type="match status" value="1"/>
</dbReference>
<name>A0A841GIA5_9BACT</name>
<keyword evidence="8" id="KW-0028">Amino-acid biosynthesis</keyword>
<sequence length="620" mass="72892">MCGIVGAFLNENNSVSPQDIKRMTNAIVHRGPDDYGIYTHKNVGLGHRRLSILDLSYHGHQPMISKDGRYVITYNGEIYNYLELKSELQSKGYIFYSNTDTEVVLNGFIEYNIKIIDKLNGMFAFAIYDRNDNILYLARDRYGIKPLYYKLDNAKLLFASEIKALFQWNFIKKEIDLLALDEYMSFQNIFTDRTLYEGIKILKPGHYAIVKSRKNEIVFEQYKYWDFNLHDELQISEDEAIEELERLFIQAVKRQLISDVPLGSYLSGGMDSGSIVAIASRSLKRLKTFTCGYDMTSVAGFEAGFDERQYAEMISNTYKTEQYEVVLHEGDLYEVIDDLVYHLDYPRLGMSYSNYYIANLASKFVKVVLSGAGGDELFAGYPWRYYHALGKKSKNEFIDSYYNYWQRLVKDDEKNLLYTDEIKKKIPKYNAYEAFKYVFKEYDFPIKTNKDLINASLYFELKTFLHGLLIIEDKISMAHSLETRVPFLDNDLVDFATKIPLEYKLKNYEEYQKIDENEIKKKDKYFETNIGKNILRKVMKKFIPNEIIERKKQGFSSPDASWYRAKGKDYLIKFLNKPNNTEFYNYINKDFVIKTIDKHFSGQNKRLLLWSFLNLSRLKL</sequence>
<dbReference type="InterPro" id="IPR029055">
    <property type="entry name" value="Ntn_hydrolases_N"/>
</dbReference>
<dbReference type="EC" id="6.3.5.4" evidence="3"/>
<comment type="caution">
    <text evidence="11">The sequence shown here is derived from an EMBL/GenBank/DDBJ whole genome shotgun (WGS) entry which is preliminary data.</text>
</comment>
<dbReference type="GO" id="GO:0004066">
    <property type="term" value="F:asparagine synthase (glutamine-hydrolyzing) activity"/>
    <property type="evidence" value="ECO:0007669"/>
    <property type="project" value="UniProtKB-EC"/>
</dbReference>
<comment type="similarity">
    <text evidence="2">Belongs to the asparagine synthetase family.</text>
</comment>
<feature type="binding site" evidence="9">
    <location>
        <begin position="370"/>
        <end position="371"/>
    </location>
    <ligand>
        <name>ATP</name>
        <dbReference type="ChEBI" id="CHEBI:30616"/>
    </ligand>
</feature>
<dbReference type="InterPro" id="IPR006426">
    <property type="entry name" value="Asn_synth_AEB"/>
</dbReference>
<feature type="active site" description="For GATase activity" evidence="8">
    <location>
        <position position="2"/>
    </location>
</feature>